<dbReference type="EMBL" id="JAZGQO010000021">
    <property type="protein sequence ID" value="KAK6165399.1"/>
    <property type="molecule type" value="Genomic_DNA"/>
</dbReference>
<evidence type="ECO:0000256" key="7">
    <source>
        <dbReference type="ARBA" id="ARBA00023180"/>
    </source>
</evidence>
<comment type="caution">
    <text evidence="10">The sequence shown here is derived from an EMBL/GenBank/DDBJ whole genome shotgun (WGS) entry which is preliminary data.</text>
</comment>
<dbReference type="PANTHER" id="PTHR11958:SF63">
    <property type="entry name" value="AMINO ACID TRANSPORTER"/>
    <property type="match status" value="1"/>
</dbReference>
<comment type="subcellular location">
    <subcellularLocation>
        <location evidence="1 8">Membrane</location>
        <topology evidence="1 8">Multi-pass membrane protein</topology>
    </subcellularLocation>
</comment>
<feature type="transmembrane region" description="Helical" evidence="8">
    <location>
        <begin position="90"/>
        <end position="111"/>
    </location>
</feature>
<keyword evidence="6 8" id="KW-0472">Membrane</keyword>
<dbReference type="InterPro" id="IPR050746">
    <property type="entry name" value="DAACS"/>
</dbReference>
<dbReference type="GO" id="GO:0015175">
    <property type="term" value="F:neutral L-amino acid transmembrane transporter activity"/>
    <property type="evidence" value="ECO:0007669"/>
    <property type="project" value="TreeGrafter"/>
</dbReference>
<proteinExistence type="inferred from homology"/>
<dbReference type="PROSITE" id="PS00713">
    <property type="entry name" value="NA_DICARBOXYL_SYMP_1"/>
    <property type="match status" value="1"/>
</dbReference>
<protein>
    <recommendedName>
        <fullName evidence="8">Amino acid transporter</fullName>
    </recommendedName>
</protein>
<dbReference type="Gene3D" id="1.10.3860.10">
    <property type="entry name" value="Sodium:dicarboxylate symporter"/>
    <property type="match status" value="1"/>
</dbReference>
<keyword evidence="2 8" id="KW-0813">Transport</keyword>
<evidence type="ECO:0000256" key="5">
    <source>
        <dbReference type="ARBA" id="ARBA00022989"/>
    </source>
</evidence>
<keyword evidence="7" id="KW-0325">Glycoprotein</keyword>
<keyword evidence="11" id="KW-1185">Reference proteome</keyword>
<dbReference type="GO" id="GO:0015501">
    <property type="term" value="F:glutamate:sodium symporter activity"/>
    <property type="evidence" value="ECO:0007669"/>
    <property type="project" value="TreeGrafter"/>
</dbReference>
<evidence type="ECO:0000313" key="11">
    <source>
        <dbReference type="Proteomes" id="UP001347796"/>
    </source>
</evidence>
<dbReference type="AlphaFoldDB" id="A0AAN8GFQ3"/>
<accession>A0AAN8GFQ3</accession>
<keyword evidence="4 8" id="KW-0769">Symport</keyword>
<dbReference type="GO" id="GO:0005313">
    <property type="term" value="F:L-glutamate transmembrane transporter activity"/>
    <property type="evidence" value="ECO:0007669"/>
    <property type="project" value="TreeGrafter"/>
</dbReference>
<dbReference type="InterPro" id="IPR036458">
    <property type="entry name" value="Na:dicarbo_symporter_sf"/>
</dbReference>
<evidence type="ECO:0000256" key="1">
    <source>
        <dbReference type="ARBA" id="ARBA00004141"/>
    </source>
</evidence>
<keyword evidence="3 8" id="KW-0812">Transmembrane</keyword>
<comment type="similarity">
    <text evidence="8">Belongs to the dicarboxylate/amino acid:cation symporter (DAACS) (TC 2.A.23) family.</text>
</comment>
<dbReference type="Proteomes" id="UP001347796">
    <property type="component" value="Unassembled WGS sequence"/>
</dbReference>
<sequence length="176" mass="19170">MFSPEDDEQQKLNTHTSMSPPDDGNAGFRGKLKTCGRRCLQNSKENLLLVLLFFGVFFGVGMGFFVRAVASPFTPRQIMYLMFPGEILMRMLKMLILPLIVASLIAGIAGLDAKTCGRMGLRTIAYFATTTFMAVVLGIIMATSIQPGGGTGSSEIKRYGAAKKVNSVDTFLDLIR</sequence>
<feature type="transmembrane region" description="Helical" evidence="8">
    <location>
        <begin position="47"/>
        <end position="70"/>
    </location>
</feature>
<dbReference type="GO" id="GO:0005886">
    <property type="term" value="C:plasma membrane"/>
    <property type="evidence" value="ECO:0007669"/>
    <property type="project" value="TreeGrafter"/>
</dbReference>
<dbReference type="PANTHER" id="PTHR11958">
    <property type="entry name" value="SODIUM/DICARBOXYLATE SYMPORTER-RELATED"/>
    <property type="match status" value="1"/>
</dbReference>
<evidence type="ECO:0000256" key="3">
    <source>
        <dbReference type="ARBA" id="ARBA00022692"/>
    </source>
</evidence>
<evidence type="ECO:0000256" key="8">
    <source>
        <dbReference type="RuleBase" id="RU361216"/>
    </source>
</evidence>
<evidence type="ECO:0000256" key="4">
    <source>
        <dbReference type="ARBA" id="ARBA00022847"/>
    </source>
</evidence>
<organism evidence="10 11">
    <name type="scientific">Patella caerulea</name>
    <name type="common">Rayed Mediterranean limpet</name>
    <dbReference type="NCBI Taxonomy" id="87958"/>
    <lineage>
        <taxon>Eukaryota</taxon>
        <taxon>Metazoa</taxon>
        <taxon>Spiralia</taxon>
        <taxon>Lophotrochozoa</taxon>
        <taxon>Mollusca</taxon>
        <taxon>Gastropoda</taxon>
        <taxon>Patellogastropoda</taxon>
        <taxon>Patelloidea</taxon>
        <taxon>Patellidae</taxon>
        <taxon>Patella</taxon>
    </lineage>
</organism>
<keyword evidence="5 8" id="KW-1133">Transmembrane helix</keyword>
<evidence type="ECO:0000313" key="10">
    <source>
        <dbReference type="EMBL" id="KAK6165399.1"/>
    </source>
</evidence>
<feature type="region of interest" description="Disordered" evidence="9">
    <location>
        <begin position="1"/>
        <end position="25"/>
    </location>
</feature>
<dbReference type="InterPro" id="IPR018107">
    <property type="entry name" value="Na-dicarboxylate_symporter_CS"/>
</dbReference>
<gene>
    <name evidence="10" type="ORF">SNE40_022332</name>
</gene>
<evidence type="ECO:0000256" key="6">
    <source>
        <dbReference type="ARBA" id="ARBA00023136"/>
    </source>
</evidence>
<reference evidence="10 11" key="1">
    <citation type="submission" date="2024-01" db="EMBL/GenBank/DDBJ databases">
        <title>The genome of the rayed Mediterranean limpet Patella caerulea (Linnaeus, 1758).</title>
        <authorList>
            <person name="Anh-Thu Weber A."/>
            <person name="Halstead-Nussloch G."/>
        </authorList>
    </citation>
    <scope>NUCLEOTIDE SEQUENCE [LARGE SCALE GENOMIC DNA]</scope>
    <source>
        <strain evidence="10">AATW-2023a</strain>
        <tissue evidence="10">Whole specimen</tissue>
    </source>
</reference>
<dbReference type="Pfam" id="PF00375">
    <property type="entry name" value="SDF"/>
    <property type="match status" value="1"/>
</dbReference>
<feature type="transmembrane region" description="Helical" evidence="8">
    <location>
        <begin position="123"/>
        <end position="145"/>
    </location>
</feature>
<comment type="caution">
    <text evidence="8">Lacks conserved residue(s) required for the propagation of feature annotation.</text>
</comment>
<name>A0AAN8GFQ3_PATCE</name>
<dbReference type="SUPFAM" id="SSF118215">
    <property type="entry name" value="Proton glutamate symport protein"/>
    <property type="match status" value="1"/>
</dbReference>
<evidence type="ECO:0000256" key="9">
    <source>
        <dbReference type="SAM" id="MobiDB-lite"/>
    </source>
</evidence>
<evidence type="ECO:0000256" key="2">
    <source>
        <dbReference type="ARBA" id="ARBA00022448"/>
    </source>
</evidence>
<dbReference type="PRINTS" id="PR00173">
    <property type="entry name" value="EDTRNSPORT"/>
</dbReference>
<dbReference type="InterPro" id="IPR001991">
    <property type="entry name" value="Na-dicarboxylate_symporter"/>
</dbReference>